<comment type="catalytic activity">
    <reaction evidence="16">
        <text>tRNA(Phe) + L-phenylalanine + ATP = L-phenylalanyl-tRNA(Phe) + AMP + diphosphate + H(+)</text>
        <dbReference type="Rhea" id="RHEA:19413"/>
        <dbReference type="Rhea" id="RHEA-COMP:9668"/>
        <dbReference type="Rhea" id="RHEA-COMP:9699"/>
        <dbReference type="ChEBI" id="CHEBI:15378"/>
        <dbReference type="ChEBI" id="CHEBI:30616"/>
        <dbReference type="ChEBI" id="CHEBI:33019"/>
        <dbReference type="ChEBI" id="CHEBI:58095"/>
        <dbReference type="ChEBI" id="CHEBI:78442"/>
        <dbReference type="ChEBI" id="CHEBI:78531"/>
        <dbReference type="ChEBI" id="CHEBI:456215"/>
        <dbReference type="EC" id="6.1.1.20"/>
    </reaction>
</comment>
<evidence type="ECO:0000256" key="6">
    <source>
        <dbReference type="ARBA" id="ARBA00017032"/>
    </source>
</evidence>
<comment type="similarity">
    <text evidence="3">Belongs to the phenylalanyl-tRNA synthetase beta subunit family. Type 2 subfamily.</text>
</comment>
<dbReference type="SMART" id="SM00874">
    <property type="entry name" value="B5"/>
    <property type="match status" value="1"/>
</dbReference>
<dbReference type="FunFam" id="3.50.40.10:FF:000002">
    <property type="entry name" value="phenylalanine--tRNA ligase beta subunit"/>
    <property type="match status" value="1"/>
</dbReference>
<keyword evidence="12" id="KW-0460">Magnesium</keyword>
<dbReference type="FunCoup" id="A0A4Q1BWV6">
    <property type="interactions" value="598"/>
</dbReference>
<evidence type="ECO:0000256" key="3">
    <source>
        <dbReference type="ARBA" id="ARBA00007438"/>
    </source>
</evidence>
<evidence type="ECO:0000256" key="11">
    <source>
        <dbReference type="ARBA" id="ARBA00022840"/>
    </source>
</evidence>
<dbReference type="AlphaFoldDB" id="A0A4Q1BWV6"/>
<keyword evidence="8 18" id="KW-0436">Ligase</keyword>
<dbReference type="GO" id="GO:0004826">
    <property type="term" value="F:phenylalanine-tRNA ligase activity"/>
    <property type="evidence" value="ECO:0007669"/>
    <property type="project" value="UniProtKB-EC"/>
</dbReference>
<evidence type="ECO:0000256" key="14">
    <source>
        <dbReference type="ARBA" id="ARBA00023146"/>
    </source>
</evidence>
<keyword evidence="19" id="KW-1185">Reference proteome</keyword>
<dbReference type="Pfam" id="PF17759">
    <property type="entry name" value="tRNA_synthFbeta"/>
    <property type="match status" value="1"/>
</dbReference>
<dbReference type="InterPro" id="IPR045864">
    <property type="entry name" value="aa-tRNA-synth_II/BPL/LPL"/>
</dbReference>
<feature type="domain" description="B5" evidence="17">
    <location>
        <begin position="447"/>
        <end position="527"/>
    </location>
</feature>
<evidence type="ECO:0000256" key="9">
    <source>
        <dbReference type="ARBA" id="ARBA00022723"/>
    </source>
</evidence>
<dbReference type="InterPro" id="IPR041616">
    <property type="entry name" value="PheRS_beta_core"/>
</dbReference>
<dbReference type="PANTHER" id="PTHR10947">
    <property type="entry name" value="PHENYLALANYL-TRNA SYNTHETASE BETA CHAIN AND LEUCINE-RICH REPEAT-CONTAINING PROTEIN 47"/>
    <property type="match status" value="1"/>
</dbReference>
<evidence type="ECO:0000256" key="13">
    <source>
        <dbReference type="ARBA" id="ARBA00022917"/>
    </source>
</evidence>
<dbReference type="SUPFAM" id="SSF55681">
    <property type="entry name" value="Class II aaRS and biotin synthetases"/>
    <property type="match status" value="1"/>
</dbReference>
<dbReference type="FunFam" id="3.30.56.10:FF:000006">
    <property type="entry name" value="Phenylalanyl-tRNA synthetase subunit beta"/>
    <property type="match status" value="1"/>
</dbReference>
<dbReference type="VEuPathDB" id="FungiDB:TREMEDRAFT_42037"/>
<evidence type="ECO:0000256" key="2">
    <source>
        <dbReference type="ARBA" id="ARBA00004496"/>
    </source>
</evidence>
<evidence type="ECO:0000256" key="12">
    <source>
        <dbReference type="ARBA" id="ARBA00022842"/>
    </source>
</evidence>
<dbReference type="SUPFAM" id="SSF46955">
    <property type="entry name" value="Putative DNA-binding domain"/>
    <property type="match status" value="2"/>
</dbReference>
<proteinExistence type="inferred from homology"/>
<dbReference type="GO" id="GO:0005524">
    <property type="term" value="F:ATP binding"/>
    <property type="evidence" value="ECO:0007669"/>
    <property type="project" value="UniProtKB-KW"/>
</dbReference>
<dbReference type="NCBIfam" id="TIGR00471">
    <property type="entry name" value="pheT_arch"/>
    <property type="match status" value="1"/>
</dbReference>
<dbReference type="OrthoDB" id="1698572at2759"/>
<dbReference type="GO" id="GO:0009328">
    <property type="term" value="C:phenylalanine-tRNA ligase complex"/>
    <property type="evidence" value="ECO:0007669"/>
    <property type="project" value="TreeGrafter"/>
</dbReference>
<sequence length="783" mass="86773">MMRPALPPFRLAGRRYASSSPLTNPQVQRALELASTAAQQTAATVQRVSGPVGARVGSALGSYREPLTFNAKVFASLCRQVYIAERLAPPLQLSTWANAYAKIWHSATSLTFWRSALSSGAWAGLGIAAVETYVHRPLLNAPPSSESANMPTITVDKAELMRRLERDYTTHEFDELCFEFGIELDEDTTEDVKAALAKGLPTSPPQLKIEIPANRYDLLCLEGLSRALRIFLQKDTAPTYSLSQVAQLQEVFVEASTSPLRPHFASAVLRLARPMNDLEYDSFIDLQDKLHQNLCRMRRFVAIGTHDLDTIEGPFRYMCRDPHEIKFAPLNKDTVHTAAELMTIYETDRHLKPYLPIIRDAPAYPIIYDKHDRVLSMPPIINSQHSKIVSGKTKNIFIDTTATDKTKLDIVINMVATMFAEYCQIPFSIEPVKIHMPDGTSHLTPSVAPRLTTASTKYINAATGLFLPPDEICTLLTRMSLAAVPGKPTADDVHLEVQIPCTRPDILHECDIMEDAAIAFGFNNLPRQLPQTNTVAQPFAVNRLADIVRKECAMAGWIEALPLILCSHDENFAWLRRKDPGGQAIVLANPASTEYQVVRTSLLPGMLKTIRENRALPLPVKVFEVSDIAMQDLTAERQARNYRRLCAVYMDRKAGFEVAHGLLDRIMQILGVPFLHSESNEGEYGYYIKGQDDDTYLPGRGATVFYRPKPNVNVKHSDSSAQTAVEKGEGALEKMAGALKAALPGASRDVVLGSLGILHPEVLGHFELSRPCSALEIDIEPLL</sequence>
<dbReference type="Gene3D" id="3.30.56.10">
    <property type="match status" value="2"/>
</dbReference>
<keyword evidence="11" id="KW-0067">ATP-binding</keyword>
<keyword evidence="7" id="KW-0963">Cytoplasm</keyword>
<protein>
    <recommendedName>
        <fullName evidence="6">Phenylalanine--tRNA ligase beta subunit</fullName>
        <ecNumber evidence="5">6.1.1.20</ecNumber>
    </recommendedName>
    <alternativeName>
        <fullName evidence="15">Phenylalanyl-tRNA synthetase beta subunit</fullName>
    </alternativeName>
</protein>
<dbReference type="EMBL" id="SDIL01000001">
    <property type="protein sequence ID" value="RXK42566.1"/>
    <property type="molecule type" value="Genomic_DNA"/>
</dbReference>
<dbReference type="Gene3D" id="3.50.40.10">
    <property type="entry name" value="Phenylalanyl-trna Synthetase, Chain B, domain 3"/>
    <property type="match status" value="1"/>
</dbReference>
<dbReference type="InParanoid" id="A0A4Q1BWV6"/>
<dbReference type="InterPro" id="IPR020825">
    <property type="entry name" value="Phe-tRNA_synthase-like_B3/B4"/>
</dbReference>
<evidence type="ECO:0000256" key="4">
    <source>
        <dbReference type="ARBA" id="ARBA00011209"/>
    </source>
</evidence>
<evidence type="ECO:0000256" key="1">
    <source>
        <dbReference type="ARBA" id="ARBA00001946"/>
    </source>
</evidence>
<dbReference type="InterPro" id="IPR009061">
    <property type="entry name" value="DNA-bd_dom_put_sf"/>
</dbReference>
<comment type="subunit">
    <text evidence="4">Tetramer of two alpha and two beta subunits.</text>
</comment>
<evidence type="ECO:0000256" key="15">
    <source>
        <dbReference type="ARBA" id="ARBA00033189"/>
    </source>
</evidence>
<comment type="caution">
    <text evidence="18">The sequence shown here is derived from an EMBL/GenBank/DDBJ whole genome shotgun (WGS) entry which is preliminary data.</text>
</comment>
<comment type="cofactor">
    <cofactor evidence="1">
        <name>Mg(2+)</name>
        <dbReference type="ChEBI" id="CHEBI:18420"/>
    </cofactor>
</comment>
<dbReference type="Pfam" id="PF03484">
    <property type="entry name" value="B5"/>
    <property type="match status" value="1"/>
</dbReference>
<reference evidence="18 19" key="1">
    <citation type="submission" date="2016-06" db="EMBL/GenBank/DDBJ databases">
        <title>Evolution of pathogenesis and genome organization in the Tremellales.</title>
        <authorList>
            <person name="Cuomo C."/>
            <person name="Litvintseva A."/>
            <person name="Heitman J."/>
            <person name="Chen Y."/>
            <person name="Sun S."/>
            <person name="Springer D."/>
            <person name="Dromer F."/>
            <person name="Young S."/>
            <person name="Zeng Q."/>
            <person name="Chapman S."/>
            <person name="Gujja S."/>
            <person name="Saif S."/>
            <person name="Birren B."/>
        </authorList>
    </citation>
    <scope>NUCLEOTIDE SEQUENCE [LARGE SCALE GENOMIC DNA]</scope>
    <source>
        <strain evidence="18 19">ATCC 28783</strain>
    </source>
</reference>
<dbReference type="InterPro" id="IPR004531">
    <property type="entry name" value="Phe-tRNA-synth_IIc_bsu_arc_euk"/>
</dbReference>
<dbReference type="InterPro" id="IPR045060">
    <property type="entry name" value="Phe-tRNA-ligase_IIc_bsu"/>
</dbReference>
<accession>A0A4Q1BWV6</accession>
<evidence type="ECO:0000313" key="18">
    <source>
        <dbReference type="EMBL" id="RXK42566.1"/>
    </source>
</evidence>
<dbReference type="GO" id="GO:0003723">
    <property type="term" value="F:RNA binding"/>
    <property type="evidence" value="ECO:0007669"/>
    <property type="project" value="InterPro"/>
</dbReference>
<dbReference type="Pfam" id="PF18262">
    <property type="entry name" value="PhetRS_B1"/>
    <property type="match status" value="1"/>
</dbReference>
<evidence type="ECO:0000259" key="17">
    <source>
        <dbReference type="PROSITE" id="PS51483"/>
    </source>
</evidence>
<keyword evidence="13" id="KW-0648">Protein biosynthesis</keyword>
<dbReference type="Gene3D" id="3.30.930.10">
    <property type="entry name" value="Bira Bifunctional Protein, Domain 2"/>
    <property type="match status" value="1"/>
</dbReference>
<dbReference type="InterPro" id="IPR005146">
    <property type="entry name" value="B3/B4_tRNA-bd"/>
</dbReference>
<dbReference type="Pfam" id="PF03483">
    <property type="entry name" value="B3_4"/>
    <property type="match status" value="1"/>
</dbReference>
<evidence type="ECO:0000256" key="5">
    <source>
        <dbReference type="ARBA" id="ARBA00012814"/>
    </source>
</evidence>
<comment type="subcellular location">
    <subcellularLocation>
        <location evidence="2">Cytoplasm</location>
    </subcellularLocation>
</comment>
<evidence type="ECO:0000313" key="19">
    <source>
        <dbReference type="Proteomes" id="UP000289152"/>
    </source>
</evidence>
<evidence type="ECO:0000256" key="16">
    <source>
        <dbReference type="ARBA" id="ARBA00049255"/>
    </source>
</evidence>
<dbReference type="PANTHER" id="PTHR10947:SF0">
    <property type="entry name" value="PHENYLALANINE--TRNA LIGASE BETA SUBUNIT"/>
    <property type="match status" value="1"/>
</dbReference>
<dbReference type="SMART" id="SM00873">
    <property type="entry name" value="B3_4"/>
    <property type="match status" value="1"/>
</dbReference>
<name>A0A4Q1BWV6_TREME</name>
<evidence type="ECO:0000256" key="8">
    <source>
        <dbReference type="ARBA" id="ARBA00022598"/>
    </source>
</evidence>
<evidence type="ECO:0000256" key="10">
    <source>
        <dbReference type="ARBA" id="ARBA00022741"/>
    </source>
</evidence>
<dbReference type="STRING" id="5217.A0A4Q1BWV6"/>
<keyword evidence="14" id="KW-0030">Aminoacyl-tRNA synthetase</keyword>
<evidence type="ECO:0000256" key="7">
    <source>
        <dbReference type="ARBA" id="ARBA00022490"/>
    </source>
</evidence>
<dbReference type="CDD" id="cd00769">
    <property type="entry name" value="PheRS_beta_core"/>
    <property type="match status" value="1"/>
</dbReference>
<dbReference type="GO" id="GO:0000287">
    <property type="term" value="F:magnesium ion binding"/>
    <property type="evidence" value="ECO:0007669"/>
    <property type="project" value="InterPro"/>
</dbReference>
<gene>
    <name evidence="18" type="ORF">M231_00120</name>
</gene>
<dbReference type="GO" id="GO:0006432">
    <property type="term" value="P:phenylalanyl-tRNA aminoacylation"/>
    <property type="evidence" value="ECO:0007669"/>
    <property type="project" value="InterPro"/>
</dbReference>
<dbReference type="EC" id="6.1.1.20" evidence="5"/>
<keyword evidence="10" id="KW-0547">Nucleotide-binding</keyword>
<dbReference type="InterPro" id="IPR040659">
    <property type="entry name" value="PhetRS_B1"/>
</dbReference>
<dbReference type="Proteomes" id="UP000289152">
    <property type="component" value="Unassembled WGS sequence"/>
</dbReference>
<dbReference type="PROSITE" id="PS51483">
    <property type="entry name" value="B5"/>
    <property type="match status" value="1"/>
</dbReference>
<dbReference type="InterPro" id="IPR005147">
    <property type="entry name" value="tRNA_synthase_B5-dom"/>
</dbReference>
<dbReference type="VEuPathDB" id="FungiDB:TREMEDRAFT_37000"/>
<organism evidence="18 19">
    <name type="scientific">Tremella mesenterica</name>
    <name type="common">Jelly fungus</name>
    <dbReference type="NCBI Taxonomy" id="5217"/>
    <lineage>
        <taxon>Eukaryota</taxon>
        <taxon>Fungi</taxon>
        <taxon>Dikarya</taxon>
        <taxon>Basidiomycota</taxon>
        <taxon>Agaricomycotina</taxon>
        <taxon>Tremellomycetes</taxon>
        <taxon>Tremellales</taxon>
        <taxon>Tremellaceae</taxon>
        <taxon>Tremella</taxon>
    </lineage>
</organism>
<keyword evidence="9" id="KW-0479">Metal-binding</keyword>